<dbReference type="AlphaFoldDB" id="A0A3M0G4Z5"/>
<feature type="binding site" evidence="9">
    <location>
        <position position="126"/>
    </location>
    <ligand>
        <name>5-phospho-alpha-D-ribose 1-diphosphate</name>
        <dbReference type="ChEBI" id="CHEBI:58017"/>
    </ligand>
</feature>
<comment type="subunit">
    <text evidence="9">Homodimer.</text>
</comment>
<dbReference type="Pfam" id="PF02885">
    <property type="entry name" value="Glycos_trans_3N"/>
    <property type="match status" value="1"/>
</dbReference>
<evidence type="ECO:0000256" key="6">
    <source>
        <dbReference type="ARBA" id="ARBA00023141"/>
    </source>
</evidence>
<keyword evidence="14" id="KW-1185">Reference proteome</keyword>
<feature type="binding site" evidence="9">
    <location>
        <position position="204"/>
    </location>
    <ligand>
        <name>anthranilate</name>
        <dbReference type="ChEBI" id="CHEBI:16567"/>
        <label>2</label>
    </ligand>
</feature>
<dbReference type="PANTHER" id="PTHR43285">
    <property type="entry name" value="ANTHRANILATE PHOSPHORIBOSYLTRANSFERASE"/>
    <property type="match status" value="1"/>
</dbReference>
<proteinExistence type="inferred from homology"/>
<keyword evidence="6 9" id="KW-0057">Aromatic amino acid biosynthesis</keyword>
<feature type="binding site" evidence="9">
    <location>
        <begin position="146"/>
        <end position="154"/>
    </location>
    <ligand>
        <name>5-phospho-alpha-D-ribose 1-diphosphate</name>
        <dbReference type="ChEBI" id="CHEBI:58017"/>
    </ligand>
</feature>
<feature type="region of interest" description="Disordered" evidence="10">
    <location>
        <begin position="1"/>
        <end position="34"/>
    </location>
</feature>
<evidence type="ECO:0000256" key="9">
    <source>
        <dbReference type="HAMAP-Rule" id="MF_00211"/>
    </source>
</evidence>
<reference evidence="13 14" key="1">
    <citation type="submission" date="2018-10" db="EMBL/GenBank/DDBJ databases">
        <title>Tessaracoccus antarcticuss sp. nov., isolated from sediment.</title>
        <authorList>
            <person name="Zhou L.Y."/>
            <person name="Du Z.J."/>
        </authorList>
    </citation>
    <scope>NUCLEOTIDE SEQUENCE [LARGE SCALE GENOMIC DNA]</scope>
    <source>
        <strain evidence="13 14">JDX10</strain>
    </source>
</reference>
<comment type="function">
    <text evidence="9">Catalyzes the transfer of the phosphoribosyl group of 5-phosphorylribose-1-pyrophosphate (PRPP) to anthranilate to yield N-(5'-phosphoribosyl)-anthranilate (PRA).</text>
</comment>
<evidence type="ECO:0000256" key="3">
    <source>
        <dbReference type="ARBA" id="ARBA00022676"/>
    </source>
</evidence>
<sequence length="380" mass="39482">MAGDVVPGRGHLAVPRRPAATAGAGGRHAASRDRGSVTFSWPDILTGLVRREGLESEAAEWALNEIFAGRASEVQLAALLVALRAKGETEDEIAGLSNAMLGNALPITLAHEAVDVVGTGGDRANTVNISTMAAIVASAAGAKVIKHGSRAASSMAGTADTLEALGVNISLDPSRQASILGEAGIVFLFAQMYHPAMKYVGGVRKQLAIQTTFNFLGPLSNPAQPRAMALGVANDEIAPVIARVLAGRGVRGMVFRGFDGLDELTTTSSSDVWIVSDSRVHRTTLDPRDLGLEPAAPADLTGGDAAHNATVVRDLVNGRTGPIRDIVVLNAAAALLAYRGVSVVVPLAEQMQETKIDVEAALDSGAALRTLDLWVELTNR</sequence>
<evidence type="ECO:0000256" key="7">
    <source>
        <dbReference type="ARBA" id="ARBA00052328"/>
    </source>
</evidence>
<feature type="domain" description="Glycosyl transferase family 3 N-terminal" evidence="12">
    <location>
        <begin position="43"/>
        <end position="102"/>
    </location>
</feature>
<dbReference type="Pfam" id="PF00591">
    <property type="entry name" value="Glycos_transf_3"/>
    <property type="match status" value="1"/>
</dbReference>
<dbReference type="GO" id="GO:0000162">
    <property type="term" value="P:L-tryptophan biosynthetic process"/>
    <property type="evidence" value="ECO:0007669"/>
    <property type="project" value="UniProtKB-UniRule"/>
</dbReference>
<organism evidence="13 14">
    <name type="scientific">Tessaracoccus antarcticus</name>
    <dbReference type="NCBI Taxonomy" id="2479848"/>
    <lineage>
        <taxon>Bacteria</taxon>
        <taxon>Bacillati</taxon>
        <taxon>Actinomycetota</taxon>
        <taxon>Actinomycetes</taxon>
        <taxon>Propionibacteriales</taxon>
        <taxon>Propionibacteriaceae</taxon>
        <taxon>Tessaracoccus</taxon>
    </lineage>
</organism>
<dbReference type="NCBIfam" id="TIGR01245">
    <property type="entry name" value="trpD"/>
    <property type="match status" value="1"/>
</dbReference>
<feature type="binding site" evidence="9">
    <location>
        <position position="263"/>
    </location>
    <ligand>
        <name>Mg(2+)</name>
        <dbReference type="ChEBI" id="CHEBI:18420"/>
        <label>1</label>
    </ligand>
</feature>
<dbReference type="InterPro" id="IPR036320">
    <property type="entry name" value="Glycosyl_Trfase_fam3_N_dom_sf"/>
</dbReference>
<dbReference type="InterPro" id="IPR005940">
    <property type="entry name" value="Anthranilate_Pribosyl_Tfrase"/>
</dbReference>
<feature type="binding site" evidence="9">
    <location>
        <begin position="128"/>
        <end position="131"/>
    </location>
    <ligand>
        <name>5-phospho-alpha-D-ribose 1-diphosphate</name>
        <dbReference type="ChEBI" id="CHEBI:58017"/>
    </ligand>
</feature>
<dbReference type="SUPFAM" id="SSF52418">
    <property type="entry name" value="Nucleoside phosphorylase/phosphoribosyltransferase catalytic domain"/>
    <property type="match status" value="1"/>
</dbReference>
<dbReference type="EC" id="2.4.2.18" evidence="9"/>
<feature type="binding site" evidence="9">
    <location>
        <position position="263"/>
    </location>
    <ligand>
        <name>Mg(2+)</name>
        <dbReference type="ChEBI" id="CHEBI:18420"/>
        <label>2</label>
    </ligand>
</feature>
<dbReference type="GO" id="GO:0000287">
    <property type="term" value="F:magnesium ion binding"/>
    <property type="evidence" value="ECO:0007669"/>
    <property type="project" value="UniProtKB-UniRule"/>
</dbReference>
<dbReference type="EMBL" id="REFW01000002">
    <property type="protein sequence ID" value="RMB59648.1"/>
    <property type="molecule type" value="Genomic_DNA"/>
</dbReference>
<comment type="similarity">
    <text evidence="8">In the C-terminal section; belongs to the anthranilate phosphoribosyltransferase family.</text>
</comment>
<protein>
    <recommendedName>
        <fullName evidence="9">Anthranilate phosphoribosyltransferase</fullName>
        <ecNumber evidence="9">2.4.2.18</ecNumber>
    </recommendedName>
</protein>
<comment type="caution">
    <text evidence="9">Lacks conserved residue(s) required for the propagation of feature annotation.</text>
</comment>
<dbReference type="HAMAP" id="MF_00211">
    <property type="entry name" value="TrpD"/>
    <property type="match status" value="1"/>
</dbReference>
<dbReference type="InterPro" id="IPR035902">
    <property type="entry name" value="Nuc_phospho_transferase"/>
</dbReference>
<feature type="binding site" evidence="9">
    <location>
        <position position="118"/>
    </location>
    <ligand>
        <name>anthranilate</name>
        <dbReference type="ChEBI" id="CHEBI:16567"/>
        <label>1</label>
    </ligand>
</feature>
<dbReference type="FunFam" id="3.40.1030.10:FF:000002">
    <property type="entry name" value="Anthranilate phosphoribosyltransferase"/>
    <property type="match status" value="1"/>
</dbReference>
<accession>A0A3M0G4Z5</accession>
<dbReference type="OrthoDB" id="9806430at2"/>
<gene>
    <name evidence="9 13" type="primary">trpD</name>
    <name evidence="13" type="ORF">EAX62_07730</name>
</gene>
<keyword evidence="9" id="KW-0460">Magnesium</keyword>
<dbReference type="Gene3D" id="3.40.1030.10">
    <property type="entry name" value="Nucleoside phosphorylase/phosphoribosyltransferase catalytic domain"/>
    <property type="match status" value="1"/>
</dbReference>
<evidence type="ECO:0000256" key="5">
    <source>
        <dbReference type="ARBA" id="ARBA00022822"/>
    </source>
</evidence>
<keyword evidence="2 9" id="KW-0028">Amino-acid biosynthesis</keyword>
<keyword evidence="9" id="KW-0479">Metal-binding</keyword>
<feature type="binding site" evidence="9">
    <location>
        <position position="130"/>
    </location>
    <ligand>
        <name>Mg(2+)</name>
        <dbReference type="ChEBI" id="CHEBI:18420"/>
        <label>1</label>
    </ligand>
</feature>
<dbReference type="InterPro" id="IPR017459">
    <property type="entry name" value="Glycosyl_Trfase_fam3_N_dom"/>
</dbReference>
<evidence type="ECO:0000259" key="11">
    <source>
        <dbReference type="Pfam" id="PF00591"/>
    </source>
</evidence>
<comment type="similarity">
    <text evidence="9">Belongs to the anthranilate phosphoribosyltransferase family.</text>
</comment>
<feature type="binding site" evidence="9">
    <location>
        <position position="262"/>
    </location>
    <ligand>
        <name>Mg(2+)</name>
        <dbReference type="ChEBI" id="CHEBI:18420"/>
        <label>2</label>
    </ligand>
</feature>
<comment type="cofactor">
    <cofactor evidence="9">
        <name>Mg(2+)</name>
        <dbReference type="ChEBI" id="CHEBI:18420"/>
    </cofactor>
    <text evidence="9">Binds 2 magnesium ions per monomer.</text>
</comment>
<dbReference type="UniPathway" id="UPA00035">
    <property type="reaction ID" value="UER00041"/>
</dbReference>
<comment type="catalytic activity">
    <reaction evidence="7 9">
        <text>N-(5-phospho-beta-D-ribosyl)anthranilate + diphosphate = 5-phospho-alpha-D-ribose 1-diphosphate + anthranilate</text>
        <dbReference type="Rhea" id="RHEA:11768"/>
        <dbReference type="ChEBI" id="CHEBI:16567"/>
        <dbReference type="ChEBI" id="CHEBI:18277"/>
        <dbReference type="ChEBI" id="CHEBI:33019"/>
        <dbReference type="ChEBI" id="CHEBI:58017"/>
        <dbReference type="EC" id="2.4.2.18"/>
    </reaction>
</comment>
<dbReference type="Proteomes" id="UP000275256">
    <property type="component" value="Unassembled WGS sequence"/>
</dbReference>
<evidence type="ECO:0000256" key="8">
    <source>
        <dbReference type="ARBA" id="ARBA00061188"/>
    </source>
</evidence>
<feature type="binding site" evidence="9">
    <location>
        <position position="118"/>
    </location>
    <ligand>
        <name>5-phospho-alpha-D-ribose 1-diphosphate</name>
        <dbReference type="ChEBI" id="CHEBI:58017"/>
    </ligand>
</feature>
<dbReference type="InterPro" id="IPR000312">
    <property type="entry name" value="Glycosyl_Trfase_fam3"/>
</dbReference>
<name>A0A3M0G4Z5_9ACTN</name>
<keyword evidence="4 9" id="KW-0808">Transferase</keyword>
<comment type="pathway">
    <text evidence="1 9">Amino-acid biosynthesis; L-tryptophan biosynthesis; L-tryptophan from chorismate: step 2/5.</text>
</comment>
<comment type="caution">
    <text evidence="13">The sequence shown here is derived from an EMBL/GenBank/DDBJ whole genome shotgun (WGS) entry which is preliminary data.</text>
</comment>
<keyword evidence="5 9" id="KW-0822">Tryptophan biosynthesis</keyword>
<evidence type="ECO:0000256" key="10">
    <source>
        <dbReference type="SAM" id="MobiDB-lite"/>
    </source>
</evidence>
<dbReference type="GO" id="GO:0004048">
    <property type="term" value="F:anthranilate phosphoribosyltransferase activity"/>
    <property type="evidence" value="ECO:0007669"/>
    <property type="project" value="UniProtKB-UniRule"/>
</dbReference>
<evidence type="ECO:0000256" key="2">
    <source>
        <dbReference type="ARBA" id="ARBA00022605"/>
    </source>
</evidence>
<evidence type="ECO:0000259" key="12">
    <source>
        <dbReference type="Pfam" id="PF02885"/>
    </source>
</evidence>
<evidence type="ECO:0000313" key="14">
    <source>
        <dbReference type="Proteomes" id="UP000275256"/>
    </source>
</evidence>
<dbReference type="PANTHER" id="PTHR43285:SF2">
    <property type="entry name" value="ANTHRANILATE PHOSPHORIBOSYLTRANSFERASE"/>
    <property type="match status" value="1"/>
</dbReference>
<evidence type="ECO:0000256" key="4">
    <source>
        <dbReference type="ARBA" id="ARBA00022679"/>
    </source>
</evidence>
<dbReference type="Gene3D" id="1.20.970.10">
    <property type="entry name" value="Transferase, Pyrimidine Nucleoside Phosphorylase, Chain C"/>
    <property type="match status" value="1"/>
</dbReference>
<feature type="binding site" evidence="9">
    <location>
        <begin position="121"/>
        <end position="122"/>
    </location>
    <ligand>
        <name>5-phospho-alpha-D-ribose 1-diphosphate</name>
        <dbReference type="ChEBI" id="CHEBI:58017"/>
    </ligand>
</feature>
<dbReference type="SUPFAM" id="SSF47648">
    <property type="entry name" value="Nucleoside phosphorylase/phosphoribosyltransferase N-terminal domain"/>
    <property type="match status" value="1"/>
</dbReference>
<feature type="domain" description="Glycosyl transferase family 3" evidence="11">
    <location>
        <begin position="112"/>
        <end position="368"/>
    </location>
</feature>
<evidence type="ECO:0000313" key="13">
    <source>
        <dbReference type="EMBL" id="RMB59648.1"/>
    </source>
</evidence>
<evidence type="ECO:0000256" key="1">
    <source>
        <dbReference type="ARBA" id="ARBA00004907"/>
    </source>
</evidence>
<keyword evidence="3 9" id="KW-0328">Glycosyltransferase</keyword>
<dbReference type="GO" id="GO:0005829">
    <property type="term" value="C:cytosol"/>
    <property type="evidence" value="ECO:0007669"/>
    <property type="project" value="TreeGrafter"/>
</dbReference>
<feature type="binding site" evidence="9">
    <location>
        <position position="158"/>
    </location>
    <ligand>
        <name>5-phospho-alpha-D-ribose 1-diphosphate</name>
        <dbReference type="ChEBI" id="CHEBI:58017"/>
    </ligand>
</feature>